<evidence type="ECO:0000256" key="4">
    <source>
        <dbReference type="ARBA" id="ARBA00023136"/>
    </source>
</evidence>
<keyword evidence="6" id="KW-1185">Reference proteome</keyword>
<comment type="caution">
    <text evidence="5">The sequence shown here is derived from an EMBL/GenBank/DDBJ whole genome shotgun (WGS) entry which is preliminary data.</text>
</comment>
<evidence type="ECO:0000256" key="2">
    <source>
        <dbReference type="ARBA" id="ARBA00022692"/>
    </source>
</evidence>
<keyword evidence="4" id="KW-0472">Membrane</keyword>
<evidence type="ECO:0000256" key="1">
    <source>
        <dbReference type="ARBA" id="ARBA00004141"/>
    </source>
</evidence>
<keyword evidence="3" id="KW-1133">Transmembrane helix</keyword>
<organism evidence="5 6">
    <name type="scientific">Mycolicibacterium hodleri</name>
    <dbReference type="NCBI Taxonomy" id="49897"/>
    <lineage>
        <taxon>Bacteria</taxon>
        <taxon>Bacillati</taxon>
        <taxon>Actinomycetota</taxon>
        <taxon>Actinomycetes</taxon>
        <taxon>Mycobacteriales</taxon>
        <taxon>Mycobacteriaceae</taxon>
        <taxon>Mycolicibacterium</taxon>
    </lineage>
</organism>
<protein>
    <recommendedName>
        <fullName evidence="7">Isoprenylcysteine carboxyl methyltransferase</fullName>
    </recommendedName>
</protein>
<evidence type="ECO:0000313" key="6">
    <source>
        <dbReference type="Proteomes" id="UP000320095"/>
    </source>
</evidence>
<accession>A0A502E8A5</accession>
<dbReference type="AlphaFoldDB" id="A0A502E8A5"/>
<dbReference type="OrthoDB" id="7203053at2"/>
<sequence>MVWYSLLIAVIAVERLAELIVSKRNWAWSRERGGTEFGAAHYPPMVVLHVGLLVGCVVEPMVLHRPFIPALGWSMLAVVVAAQVLRWWCITTLGPQWNTRVIVIPGADRITGGPYRLIPHPNYVAVVVEGVALPLVHTSWITALTFTVLNAALLRTRLRVENTALARLT</sequence>
<gene>
    <name evidence="5" type="ORF">EAH80_15120</name>
</gene>
<proteinExistence type="predicted"/>
<comment type="subcellular location">
    <subcellularLocation>
        <location evidence="1">Membrane</location>
        <topology evidence="1">Multi-pass membrane protein</topology>
    </subcellularLocation>
</comment>
<dbReference type="GO" id="GO:0004671">
    <property type="term" value="F:protein C-terminal S-isoprenylcysteine carboxyl O-methyltransferase activity"/>
    <property type="evidence" value="ECO:0007669"/>
    <property type="project" value="InterPro"/>
</dbReference>
<dbReference type="RefSeq" id="WP_140692262.1">
    <property type="nucleotide sequence ID" value="NZ_RCZG01000005.1"/>
</dbReference>
<dbReference type="GO" id="GO:0016020">
    <property type="term" value="C:membrane"/>
    <property type="evidence" value="ECO:0007669"/>
    <property type="project" value="UniProtKB-SubCell"/>
</dbReference>
<dbReference type="Pfam" id="PF04140">
    <property type="entry name" value="ICMT"/>
    <property type="match status" value="1"/>
</dbReference>
<evidence type="ECO:0000313" key="5">
    <source>
        <dbReference type="EMBL" id="TPG33604.1"/>
    </source>
</evidence>
<reference evidence="5 6" key="1">
    <citation type="journal article" date="2019" name="Environ. Microbiol.">
        <title>Species interactions and distinct microbial communities in high Arctic permafrost affected cryosols are associated with the CH4 and CO2 gas fluxes.</title>
        <authorList>
            <person name="Altshuler I."/>
            <person name="Hamel J."/>
            <person name="Turney S."/>
            <person name="Magnuson E."/>
            <person name="Levesque R."/>
            <person name="Greer C."/>
            <person name="Whyte L.G."/>
        </authorList>
    </citation>
    <scope>NUCLEOTIDE SEQUENCE [LARGE SCALE GENOMIC DNA]</scope>
    <source>
        <strain evidence="5 6">S5.20</strain>
    </source>
</reference>
<dbReference type="Proteomes" id="UP000320095">
    <property type="component" value="Unassembled WGS sequence"/>
</dbReference>
<evidence type="ECO:0008006" key="7">
    <source>
        <dbReference type="Google" id="ProtNLM"/>
    </source>
</evidence>
<dbReference type="EMBL" id="RCZG01000005">
    <property type="protein sequence ID" value="TPG33604.1"/>
    <property type="molecule type" value="Genomic_DNA"/>
</dbReference>
<name>A0A502E8A5_9MYCO</name>
<evidence type="ECO:0000256" key="3">
    <source>
        <dbReference type="ARBA" id="ARBA00022989"/>
    </source>
</evidence>
<dbReference type="Gene3D" id="1.20.120.1630">
    <property type="match status" value="1"/>
</dbReference>
<keyword evidence="2" id="KW-0812">Transmembrane</keyword>
<dbReference type="InterPro" id="IPR007269">
    <property type="entry name" value="ICMT_MeTrfase"/>
</dbReference>